<dbReference type="InterPro" id="IPR019164">
    <property type="entry name" value="TMEM147"/>
</dbReference>
<keyword evidence="6 11" id="KW-1133">Transmembrane helix</keyword>
<dbReference type="FunCoup" id="A7AW82">
    <property type="interactions" value="86"/>
</dbReference>
<comment type="subcellular location">
    <subcellularLocation>
        <location evidence="2">Cell membrane</location>
        <topology evidence="2">Multi-pass membrane protein</topology>
    </subcellularLocation>
    <subcellularLocation>
        <location evidence="1">Endoplasmic reticulum membrane</location>
        <topology evidence="1">Multi-pass membrane protein</topology>
    </subcellularLocation>
</comment>
<evidence type="ECO:0000256" key="6">
    <source>
        <dbReference type="ARBA" id="ARBA00022989"/>
    </source>
</evidence>
<evidence type="ECO:0000256" key="1">
    <source>
        <dbReference type="ARBA" id="ARBA00004477"/>
    </source>
</evidence>
<keyword evidence="5" id="KW-0256">Endoplasmic reticulum</keyword>
<dbReference type="PANTHER" id="PTHR12869">
    <property type="entry name" value="SMALL SEVEN TRANSMEMBRANE DOMAIN-CONTAINING PROTEIN"/>
    <property type="match status" value="1"/>
</dbReference>
<dbReference type="OMA" id="MMSIAMI"/>
<dbReference type="InParanoid" id="A7AW82"/>
<evidence type="ECO:0000256" key="4">
    <source>
        <dbReference type="ARBA" id="ARBA00022692"/>
    </source>
</evidence>
<sequence>MRALQVATCLVLIVSPYWIVYTKSSLAQNVNNGWTALRSCGYYVAANAVKVFIMATGIPELVGNYIFTEDIVMAILNSALYLGIMLPLRGKTNASTNVNNIVLGIGIGWSVPENIGRTVFQTVSTLSNADETNMFLYEAFQAHLHILVSIIVTALLFLWQRDRSKRPLCAFMVFLAMICGPTMSV</sequence>
<evidence type="ECO:0000256" key="9">
    <source>
        <dbReference type="ARBA" id="ARBA00034846"/>
    </source>
</evidence>
<dbReference type="STRING" id="5865.A7AW82"/>
<evidence type="ECO:0000256" key="5">
    <source>
        <dbReference type="ARBA" id="ARBA00022824"/>
    </source>
</evidence>
<keyword evidence="3" id="KW-1003">Cell membrane</keyword>
<dbReference type="Pfam" id="PF09767">
    <property type="entry name" value="DUF2053"/>
    <property type="match status" value="1"/>
</dbReference>
<keyword evidence="4 11" id="KW-0812">Transmembrane</keyword>
<organism evidence="12 13">
    <name type="scientific">Babesia bovis</name>
    <dbReference type="NCBI Taxonomy" id="5865"/>
    <lineage>
        <taxon>Eukaryota</taxon>
        <taxon>Sar</taxon>
        <taxon>Alveolata</taxon>
        <taxon>Apicomplexa</taxon>
        <taxon>Aconoidasida</taxon>
        <taxon>Piroplasmida</taxon>
        <taxon>Babesiidae</taxon>
        <taxon>Babesia</taxon>
    </lineage>
</organism>
<dbReference type="GeneID" id="5477094"/>
<name>A7AW82_BABBO</name>
<dbReference type="VEuPathDB" id="PiroplasmaDB:BBOV_I002280"/>
<dbReference type="GO" id="GO:0005789">
    <property type="term" value="C:endoplasmic reticulum membrane"/>
    <property type="evidence" value="ECO:0007669"/>
    <property type="project" value="UniProtKB-SubCell"/>
</dbReference>
<keyword evidence="13" id="KW-1185">Reference proteome</keyword>
<evidence type="ECO:0000256" key="7">
    <source>
        <dbReference type="ARBA" id="ARBA00023136"/>
    </source>
</evidence>
<dbReference type="EMBL" id="AAXT01000005">
    <property type="protein sequence ID" value="EDO05310.1"/>
    <property type="molecule type" value="Genomic_DNA"/>
</dbReference>
<comment type="similarity">
    <text evidence="8">Belongs to the TMEM147 family.</text>
</comment>
<feature type="transmembrane region" description="Helical" evidence="11">
    <location>
        <begin position="71"/>
        <end position="88"/>
    </location>
</feature>
<comment type="caution">
    <text evidence="12">The sequence shown here is derived from an EMBL/GenBank/DDBJ whole genome shotgun (WGS) entry which is preliminary data.</text>
</comment>
<evidence type="ECO:0000256" key="2">
    <source>
        <dbReference type="ARBA" id="ARBA00004651"/>
    </source>
</evidence>
<dbReference type="PANTHER" id="PTHR12869:SF0">
    <property type="entry name" value="BOS COMPLEX SUBUNIT TMEM147"/>
    <property type="match status" value="1"/>
</dbReference>
<evidence type="ECO:0000313" key="12">
    <source>
        <dbReference type="EMBL" id="EDO05310.1"/>
    </source>
</evidence>
<gene>
    <name evidence="12" type="ORF">BBOV_I002280</name>
</gene>
<keyword evidence="7 11" id="KW-0472">Membrane</keyword>
<evidence type="ECO:0000256" key="11">
    <source>
        <dbReference type="SAM" id="Phobius"/>
    </source>
</evidence>
<feature type="transmembrane region" description="Helical" evidence="11">
    <location>
        <begin position="140"/>
        <end position="159"/>
    </location>
</feature>
<feature type="transmembrane region" description="Helical" evidence="11">
    <location>
        <begin position="100"/>
        <end position="120"/>
    </location>
</feature>
<proteinExistence type="inferred from homology"/>
<dbReference type="AlphaFoldDB" id="A7AW82"/>
<protein>
    <recommendedName>
        <fullName evidence="9">BOS complex subunit TMEM147</fullName>
    </recommendedName>
    <alternativeName>
        <fullName evidence="10">Transmembrane protein 147</fullName>
    </alternativeName>
</protein>
<evidence type="ECO:0000256" key="10">
    <source>
        <dbReference type="ARBA" id="ARBA00034899"/>
    </source>
</evidence>
<reference evidence="12 13" key="1">
    <citation type="journal article" date="2007" name="PLoS Pathog.">
        <title>Genome sequence of Babesia bovis and comparative analysis of apicomplexan hemoprotozoa.</title>
        <authorList>
            <person name="Brayton K.A."/>
            <person name="Lau A.O.T."/>
            <person name="Herndon D.R."/>
            <person name="Hannick L."/>
            <person name="Kappmeyer L.S."/>
            <person name="Berens S.J."/>
            <person name="Bidwell S.L."/>
            <person name="Brown W.C."/>
            <person name="Crabtree J."/>
            <person name="Fadrosh D."/>
            <person name="Feldblum T."/>
            <person name="Forberger H.A."/>
            <person name="Haas B.J."/>
            <person name="Howell J.M."/>
            <person name="Khouri H."/>
            <person name="Koo H."/>
            <person name="Mann D.J."/>
            <person name="Norimine J."/>
            <person name="Paulsen I.T."/>
            <person name="Radune D."/>
            <person name="Ren Q."/>
            <person name="Smith R.K. Jr."/>
            <person name="Suarez C.E."/>
            <person name="White O."/>
            <person name="Wortman J.R."/>
            <person name="Knowles D.P. Jr."/>
            <person name="McElwain T.F."/>
            <person name="Nene V.M."/>
        </authorList>
    </citation>
    <scope>NUCLEOTIDE SEQUENCE [LARGE SCALE GENOMIC DNA]</scope>
    <source>
        <strain evidence="12">T2Bo</strain>
    </source>
</reference>
<dbReference type="GO" id="GO:0005886">
    <property type="term" value="C:plasma membrane"/>
    <property type="evidence" value="ECO:0007669"/>
    <property type="project" value="UniProtKB-SubCell"/>
</dbReference>
<dbReference type="KEGG" id="bbo:BBOV_I002280"/>
<evidence type="ECO:0000313" key="13">
    <source>
        <dbReference type="Proteomes" id="UP000002173"/>
    </source>
</evidence>
<evidence type="ECO:0000256" key="3">
    <source>
        <dbReference type="ARBA" id="ARBA00022475"/>
    </source>
</evidence>
<dbReference type="Proteomes" id="UP000002173">
    <property type="component" value="Chromosome 1"/>
</dbReference>
<evidence type="ECO:0000256" key="8">
    <source>
        <dbReference type="ARBA" id="ARBA00034739"/>
    </source>
</evidence>
<accession>A7AW82</accession>